<dbReference type="InParanoid" id="B6IHB1"/>
<dbReference type="Proteomes" id="UP000008549">
    <property type="component" value="Unassembled WGS sequence"/>
</dbReference>
<dbReference type="CTD" id="68917322"/>
<dbReference type="KEGG" id="cbr:CBG_25840"/>
<reference evidence="1 2" key="2">
    <citation type="journal article" date="2011" name="PLoS Genet.">
        <title>Caenorhabditis briggsae recombinant inbred line genotypes reveal inter-strain incompatibility and the evolution of recombination.</title>
        <authorList>
            <person name="Ross J.A."/>
            <person name="Koboldt D.C."/>
            <person name="Staisch J.E."/>
            <person name="Chamberlin H.M."/>
            <person name="Gupta B.P."/>
            <person name="Miller R.D."/>
            <person name="Baird S.E."/>
            <person name="Haag E.S."/>
        </authorList>
    </citation>
    <scope>NUCLEOTIDE SEQUENCE [LARGE SCALE GENOMIC DNA]</scope>
    <source>
        <strain evidence="1 2">AF16</strain>
    </source>
</reference>
<dbReference type="HOGENOM" id="CLU_3360194_0_0_1"/>
<dbReference type="AlphaFoldDB" id="B6IHB1"/>
<accession>B6IHB1</accession>
<dbReference type="EMBL" id="HE601284">
    <property type="protein sequence ID" value="CAR99291.1"/>
    <property type="molecule type" value="Genomic_DNA"/>
</dbReference>
<reference evidence="1 2" key="1">
    <citation type="journal article" date="2003" name="PLoS Biol.">
        <title>The genome sequence of Caenorhabditis briggsae: a platform for comparative genomics.</title>
        <authorList>
            <person name="Stein L.D."/>
            <person name="Bao Z."/>
            <person name="Blasiar D."/>
            <person name="Blumenthal T."/>
            <person name="Brent M.R."/>
            <person name="Chen N."/>
            <person name="Chinwalla A."/>
            <person name="Clarke L."/>
            <person name="Clee C."/>
            <person name="Coghlan A."/>
            <person name="Coulson A."/>
            <person name="D'Eustachio P."/>
            <person name="Fitch D.H."/>
            <person name="Fulton L.A."/>
            <person name="Fulton R.E."/>
            <person name="Griffiths-Jones S."/>
            <person name="Harris T.W."/>
            <person name="Hillier L.W."/>
            <person name="Kamath R."/>
            <person name="Kuwabara P.E."/>
            <person name="Mardis E.R."/>
            <person name="Marra M.A."/>
            <person name="Miner T.L."/>
            <person name="Minx P."/>
            <person name="Mullikin J.C."/>
            <person name="Plumb R.W."/>
            <person name="Rogers J."/>
            <person name="Schein J.E."/>
            <person name="Sohrmann M."/>
            <person name="Spieth J."/>
            <person name="Stajich J.E."/>
            <person name="Wei C."/>
            <person name="Willey D."/>
            <person name="Wilson R.K."/>
            <person name="Durbin R."/>
            <person name="Waterston R.H."/>
        </authorList>
    </citation>
    <scope>NUCLEOTIDE SEQUENCE [LARGE SCALE GENOMIC DNA]</scope>
    <source>
        <strain evidence="1 2">AF16</strain>
    </source>
</reference>
<dbReference type="GeneID" id="68917322"/>
<name>B6IHB1_CAEBR</name>
<evidence type="ECO:0000313" key="1">
    <source>
        <dbReference type="EMBL" id="CAR99291.1"/>
    </source>
</evidence>
<keyword evidence="2" id="KW-1185">Reference proteome</keyword>
<organism evidence="1 2">
    <name type="scientific">Caenorhabditis briggsae</name>
    <dbReference type="NCBI Taxonomy" id="6238"/>
    <lineage>
        <taxon>Eukaryota</taxon>
        <taxon>Metazoa</taxon>
        <taxon>Ecdysozoa</taxon>
        <taxon>Nematoda</taxon>
        <taxon>Chromadorea</taxon>
        <taxon>Rhabditida</taxon>
        <taxon>Rhabditina</taxon>
        <taxon>Rhabditomorpha</taxon>
        <taxon>Rhabditoidea</taxon>
        <taxon>Rhabditidae</taxon>
        <taxon>Peloderinae</taxon>
        <taxon>Caenorhabditis</taxon>
    </lineage>
</organism>
<gene>
    <name evidence="1" type="ORF">CBG25840</name>
    <name evidence="1" type="ORF">CBG_25840</name>
</gene>
<protein>
    <submittedName>
        <fullName evidence="1">Protein CBG25840</fullName>
    </submittedName>
</protein>
<proteinExistence type="predicted"/>
<sequence length="36" mass="4376">MFKEAYLKAYSSYKNKFNCENEVQILFHVISKFQKV</sequence>
<evidence type="ECO:0000313" key="2">
    <source>
        <dbReference type="Proteomes" id="UP000008549"/>
    </source>
</evidence>
<dbReference type="RefSeq" id="XP_045098855.1">
    <property type="nucleotide sequence ID" value="XM_045243626.1"/>
</dbReference>